<evidence type="ECO:0000256" key="4">
    <source>
        <dbReference type="ARBA" id="ARBA00022723"/>
    </source>
</evidence>
<name>A0A5B8UPR9_9BACT</name>
<comment type="similarity">
    <text evidence="7">Belongs to the PINc/VapC protein family.</text>
</comment>
<keyword evidence="5" id="KW-0378">Hydrolase</keyword>
<keyword evidence="4" id="KW-0479">Metal-binding</keyword>
<dbReference type="PANTHER" id="PTHR33653">
    <property type="entry name" value="RIBONUCLEASE VAPC2"/>
    <property type="match status" value="1"/>
</dbReference>
<keyword evidence="6" id="KW-0460">Magnesium</keyword>
<keyword evidence="3" id="KW-0540">Nuclease</keyword>
<evidence type="ECO:0000256" key="3">
    <source>
        <dbReference type="ARBA" id="ARBA00022722"/>
    </source>
</evidence>
<sequence>MTGNKVILDTNIIIELFKKNENVRSIVARIEMVCVPLIVLGELRLGAYRSKNPTAKEKEIEDFLSTSVLLLLNDRTTKIYAGTKAALLLKGRAIPENDIWIAAIALQQALPFYTHDAHFREVDGLQLFNPLSSI</sequence>
<dbReference type="SMART" id="SM00670">
    <property type="entry name" value="PINc"/>
    <property type="match status" value="1"/>
</dbReference>
<dbReference type="GO" id="GO:0046872">
    <property type="term" value="F:metal ion binding"/>
    <property type="evidence" value="ECO:0007669"/>
    <property type="project" value="UniProtKB-KW"/>
</dbReference>
<protein>
    <submittedName>
        <fullName evidence="9">Type II toxin-antitoxin system VapC family toxin</fullName>
    </submittedName>
</protein>
<organism evidence="9 10">
    <name type="scientific">Flavisolibacter ginsenosidimutans</name>
    <dbReference type="NCBI Taxonomy" id="661481"/>
    <lineage>
        <taxon>Bacteria</taxon>
        <taxon>Pseudomonadati</taxon>
        <taxon>Bacteroidota</taxon>
        <taxon>Chitinophagia</taxon>
        <taxon>Chitinophagales</taxon>
        <taxon>Chitinophagaceae</taxon>
        <taxon>Flavisolibacter</taxon>
    </lineage>
</organism>
<evidence type="ECO:0000256" key="1">
    <source>
        <dbReference type="ARBA" id="ARBA00001946"/>
    </source>
</evidence>
<dbReference type="EMBL" id="CP042433">
    <property type="protein sequence ID" value="QEC58588.1"/>
    <property type="molecule type" value="Genomic_DNA"/>
</dbReference>
<dbReference type="Pfam" id="PF01850">
    <property type="entry name" value="PIN"/>
    <property type="match status" value="1"/>
</dbReference>
<dbReference type="InterPro" id="IPR050556">
    <property type="entry name" value="Type_II_TA_system_RNase"/>
</dbReference>
<comment type="cofactor">
    <cofactor evidence="1">
        <name>Mg(2+)</name>
        <dbReference type="ChEBI" id="CHEBI:18420"/>
    </cofactor>
</comment>
<keyword evidence="2" id="KW-1277">Toxin-antitoxin system</keyword>
<proteinExistence type="inferred from homology"/>
<dbReference type="InterPro" id="IPR002716">
    <property type="entry name" value="PIN_dom"/>
</dbReference>
<dbReference type="KEGG" id="fgg:FSB75_19945"/>
<dbReference type="GO" id="GO:0004518">
    <property type="term" value="F:nuclease activity"/>
    <property type="evidence" value="ECO:0007669"/>
    <property type="project" value="UniProtKB-KW"/>
</dbReference>
<dbReference type="PANTHER" id="PTHR33653:SF1">
    <property type="entry name" value="RIBONUCLEASE VAPC2"/>
    <property type="match status" value="1"/>
</dbReference>
<gene>
    <name evidence="9" type="ORF">FSB75_19945</name>
</gene>
<reference evidence="9 10" key="1">
    <citation type="journal article" date="2015" name="Int. J. Syst. Evol. Microbiol.">
        <title>Flavisolibacter ginsenosidimutans sp. nov., with ginsenoside-converting activity isolated from soil used for cultivating ginseng.</title>
        <authorList>
            <person name="Zhao Y."/>
            <person name="Liu Q."/>
            <person name="Kang M.S."/>
            <person name="Jin F."/>
            <person name="Yu H."/>
            <person name="Im W.T."/>
        </authorList>
    </citation>
    <scope>NUCLEOTIDE SEQUENCE [LARGE SCALE GENOMIC DNA]</scope>
    <source>
        <strain evidence="9 10">Gsoil 636</strain>
    </source>
</reference>
<evidence type="ECO:0000313" key="10">
    <source>
        <dbReference type="Proteomes" id="UP000321204"/>
    </source>
</evidence>
<dbReference type="Gene3D" id="3.40.50.1010">
    <property type="entry name" value="5'-nuclease"/>
    <property type="match status" value="1"/>
</dbReference>
<evidence type="ECO:0000256" key="2">
    <source>
        <dbReference type="ARBA" id="ARBA00022649"/>
    </source>
</evidence>
<dbReference type="AlphaFoldDB" id="A0A5B8UPR9"/>
<keyword evidence="10" id="KW-1185">Reference proteome</keyword>
<dbReference type="OrthoDB" id="9804823at2"/>
<evidence type="ECO:0000313" key="9">
    <source>
        <dbReference type="EMBL" id="QEC58588.1"/>
    </source>
</evidence>
<dbReference type="SUPFAM" id="SSF88723">
    <property type="entry name" value="PIN domain-like"/>
    <property type="match status" value="1"/>
</dbReference>
<dbReference type="GO" id="GO:0016787">
    <property type="term" value="F:hydrolase activity"/>
    <property type="evidence" value="ECO:0007669"/>
    <property type="project" value="UniProtKB-KW"/>
</dbReference>
<evidence type="ECO:0000256" key="5">
    <source>
        <dbReference type="ARBA" id="ARBA00022801"/>
    </source>
</evidence>
<accession>A0A5B8UPR9</accession>
<dbReference type="CDD" id="cd18753">
    <property type="entry name" value="PIN_VapC4-5_FitB-like"/>
    <property type="match status" value="1"/>
</dbReference>
<evidence type="ECO:0000256" key="7">
    <source>
        <dbReference type="ARBA" id="ARBA00038093"/>
    </source>
</evidence>
<dbReference type="InterPro" id="IPR029060">
    <property type="entry name" value="PIN-like_dom_sf"/>
</dbReference>
<dbReference type="Proteomes" id="UP000321204">
    <property type="component" value="Chromosome"/>
</dbReference>
<evidence type="ECO:0000256" key="6">
    <source>
        <dbReference type="ARBA" id="ARBA00022842"/>
    </source>
</evidence>
<feature type="domain" description="PIN" evidence="8">
    <location>
        <begin position="4"/>
        <end position="121"/>
    </location>
</feature>
<evidence type="ECO:0000259" key="8">
    <source>
        <dbReference type="SMART" id="SM00670"/>
    </source>
</evidence>